<organism evidence="2 3">
    <name type="scientific">Brassica napus</name>
    <name type="common">Rape</name>
    <dbReference type="NCBI Taxonomy" id="3708"/>
    <lineage>
        <taxon>Eukaryota</taxon>
        <taxon>Viridiplantae</taxon>
        <taxon>Streptophyta</taxon>
        <taxon>Embryophyta</taxon>
        <taxon>Tracheophyta</taxon>
        <taxon>Spermatophyta</taxon>
        <taxon>Magnoliopsida</taxon>
        <taxon>eudicotyledons</taxon>
        <taxon>Gunneridae</taxon>
        <taxon>Pentapetalae</taxon>
        <taxon>rosids</taxon>
        <taxon>malvids</taxon>
        <taxon>Brassicales</taxon>
        <taxon>Brassicaceae</taxon>
        <taxon>Brassiceae</taxon>
        <taxon>Brassica</taxon>
    </lineage>
</organism>
<feature type="compositionally biased region" description="Polar residues" evidence="1">
    <location>
        <begin position="1"/>
        <end position="11"/>
    </location>
</feature>
<gene>
    <name evidence="2" type="primary">BnaC06g10470D</name>
    <name evidence="2" type="ORF">GSBRNA2T00046013001</name>
</gene>
<proteinExistence type="predicted"/>
<protein>
    <submittedName>
        <fullName evidence="2">BnaC06g10470D protein</fullName>
    </submittedName>
</protein>
<name>A0A078H1K9_BRANA</name>
<accession>A0A078H1K9</accession>
<reference evidence="2 3" key="1">
    <citation type="journal article" date="2014" name="Science">
        <title>Plant genetics. Early allopolyploid evolution in the post-Neolithic Brassica napus oilseed genome.</title>
        <authorList>
            <person name="Chalhoub B."/>
            <person name="Denoeud F."/>
            <person name="Liu S."/>
            <person name="Parkin I.A."/>
            <person name="Tang H."/>
            <person name="Wang X."/>
            <person name="Chiquet J."/>
            <person name="Belcram H."/>
            <person name="Tong C."/>
            <person name="Samans B."/>
            <person name="Correa M."/>
            <person name="Da Silva C."/>
            <person name="Just J."/>
            <person name="Falentin C."/>
            <person name="Koh C.S."/>
            <person name="Le Clainche I."/>
            <person name="Bernard M."/>
            <person name="Bento P."/>
            <person name="Noel B."/>
            <person name="Labadie K."/>
            <person name="Alberti A."/>
            <person name="Charles M."/>
            <person name="Arnaud D."/>
            <person name="Guo H."/>
            <person name="Daviaud C."/>
            <person name="Alamery S."/>
            <person name="Jabbari K."/>
            <person name="Zhao M."/>
            <person name="Edger P.P."/>
            <person name="Chelaifa H."/>
            <person name="Tack D."/>
            <person name="Lassalle G."/>
            <person name="Mestiri I."/>
            <person name="Schnel N."/>
            <person name="Le Paslier M.C."/>
            <person name="Fan G."/>
            <person name="Renault V."/>
            <person name="Bayer P.E."/>
            <person name="Golicz A.A."/>
            <person name="Manoli S."/>
            <person name="Lee T.H."/>
            <person name="Thi V.H."/>
            <person name="Chalabi S."/>
            <person name="Hu Q."/>
            <person name="Fan C."/>
            <person name="Tollenaere R."/>
            <person name="Lu Y."/>
            <person name="Battail C."/>
            <person name="Shen J."/>
            <person name="Sidebottom C.H."/>
            <person name="Wang X."/>
            <person name="Canaguier A."/>
            <person name="Chauveau A."/>
            <person name="Berard A."/>
            <person name="Deniot G."/>
            <person name="Guan M."/>
            <person name="Liu Z."/>
            <person name="Sun F."/>
            <person name="Lim Y.P."/>
            <person name="Lyons E."/>
            <person name="Town C.D."/>
            <person name="Bancroft I."/>
            <person name="Wang X."/>
            <person name="Meng J."/>
            <person name="Ma J."/>
            <person name="Pires J.C."/>
            <person name="King G.J."/>
            <person name="Brunel D."/>
            <person name="Delourme R."/>
            <person name="Renard M."/>
            <person name="Aury J.M."/>
            <person name="Adams K.L."/>
            <person name="Batley J."/>
            <person name="Snowdon R.J."/>
            <person name="Tost J."/>
            <person name="Edwards D."/>
            <person name="Zhou Y."/>
            <person name="Hua W."/>
            <person name="Sharpe A.G."/>
            <person name="Paterson A.H."/>
            <person name="Guan C."/>
            <person name="Wincker P."/>
        </authorList>
    </citation>
    <scope>NUCLEOTIDE SEQUENCE [LARGE SCALE GENOMIC DNA]</scope>
    <source>
        <strain evidence="3">cv. Darmor-bzh</strain>
    </source>
</reference>
<dbReference type="EMBL" id="LK032257">
    <property type="protein sequence ID" value="CDY30683.1"/>
    <property type="molecule type" value="Genomic_DNA"/>
</dbReference>
<dbReference type="Proteomes" id="UP000028999">
    <property type="component" value="Unassembled WGS sequence"/>
</dbReference>
<dbReference type="AlphaFoldDB" id="A0A078H1K9"/>
<keyword evidence="3" id="KW-1185">Reference proteome</keyword>
<evidence type="ECO:0000313" key="3">
    <source>
        <dbReference type="Proteomes" id="UP000028999"/>
    </source>
</evidence>
<evidence type="ECO:0000313" key="2">
    <source>
        <dbReference type="EMBL" id="CDY30683.1"/>
    </source>
</evidence>
<dbReference type="Gramene" id="CDY30683">
    <property type="protein sequence ID" value="CDY30683"/>
    <property type="gene ID" value="GSBRNA2T00046013001"/>
</dbReference>
<evidence type="ECO:0000256" key="1">
    <source>
        <dbReference type="SAM" id="MobiDB-lite"/>
    </source>
</evidence>
<dbReference type="PaxDb" id="3708-A0A078H1K9"/>
<sequence length="32" mass="3609">MDQSPKQNQPHNLKDKEDTKALTKQTDFGPPA</sequence>
<feature type="compositionally biased region" description="Basic and acidic residues" evidence="1">
    <location>
        <begin position="12"/>
        <end position="21"/>
    </location>
</feature>
<feature type="region of interest" description="Disordered" evidence="1">
    <location>
        <begin position="1"/>
        <end position="32"/>
    </location>
</feature>